<comment type="caution">
    <text evidence="2">The sequence shown here is derived from an EMBL/GenBank/DDBJ whole genome shotgun (WGS) entry which is preliminary data.</text>
</comment>
<feature type="region of interest" description="Disordered" evidence="1">
    <location>
        <begin position="150"/>
        <end position="171"/>
    </location>
</feature>
<evidence type="ECO:0000256" key="1">
    <source>
        <dbReference type="SAM" id="MobiDB-lite"/>
    </source>
</evidence>
<dbReference type="EMBL" id="JAEACU010000010">
    <property type="protein sequence ID" value="KAH7515896.1"/>
    <property type="molecule type" value="Genomic_DNA"/>
</dbReference>
<gene>
    <name evidence="2" type="ORF">FEM48_Zijuj10G0075100</name>
</gene>
<name>A0A978UM44_ZIZJJ</name>
<dbReference type="PANTHER" id="PTHR45835">
    <property type="entry name" value="YALI0A06105P"/>
    <property type="match status" value="1"/>
</dbReference>
<sequence>MRKEVKDFVAKCLTYQTIEYSTEAPNGLLQPLEMPERVWEDLALDFIVSLPTFRGNSTILMVINGLMKYTHFGALSANYTTSKVVELFTHMVIRLHATETELRISSESNATTSQQEMSRHPISNWGLGFGEASAIPPIYDSRCHHRASPPSTIQLNLADSPSQLPPPPSISPPSIAQLNLVIADSPLTDSRCHHQASPPSILKL</sequence>
<protein>
    <submittedName>
        <fullName evidence="2">Uncharacterized protein</fullName>
    </submittedName>
</protein>
<dbReference type="Proteomes" id="UP000813462">
    <property type="component" value="Unassembled WGS sequence"/>
</dbReference>
<dbReference type="AlphaFoldDB" id="A0A978UM44"/>
<organism evidence="2 3">
    <name type="scientific">Ziziphus jujuba var. spinosa</name>
    <dbReference type="NCBI Taxonomy" id="714518"/>
    <lineage>
        <taxon>Eukaryota</taxon>
        <taxon>Viridiplantae</taxon>
        <taxon>Streptophyta</taxon>
        <taxon>Embryophyta</taxon>
        <taxon>Tracheophyta</taxon>
        <taxon>Spermatophyta</taxon>
        <taxon>Magnoliopsida</taxon>
        <taxon>eudicotyledons</taxon>
        <taxon>Gunneridae</taxon>
        <taxon>Pentapetalae</taxon>
        <taxon>rosids</taxon>
        <taxon>fabids</taxon>
        <taxon>Rosales</taxon>
        <taxon>Rhamnaceae</taxon>
        <taxon>Paliureae</taxon>
        <taxon>Ziziphus</taxon>
    </lineage>
</organism>
<proteinExistence type="predicted"/>
<reference evidence="2" key="1">
    <citation type="journal article" date="2021" name="Front. Plant Sci.">
        <title>Chromosome-Scale Genome Assembly for Chinese Sour Jujube and Insights Into Its Genome Evolution and Domestication Signature.</title>
        <authorList>
            <person name="Shen L.-Y."/>
            <person name="Luo H."/>
            <person name="Wang X.-L."/>
            <person name="Wang X.-M."/>
            <person name="Qiu X.-J."/>
            <person name="Liu H."/>
            <person name="Zhou S.-S."/>
            <person name="Jia K.-H."/>
            <person name="Nie S."/>
            <person name="Bao Y.-T."/>
            <person name="Zhang R.-G."/>
            <person name="Yun Q.-Z."/>
            <person name="Chai Y.-H."/>
            <person name="Lu J.-Y."/>
            <person name="Li Y."/>
            <person name="Zhao S.-W."/>
            <person name="Mao J.-F."/>
            <person name="Jia S.-G."/>
            <person name="Mao Y.-M."/>
        </authorList>
    </citation>
    <scope>NUCLEOTIDE SEQUENCE</scope>
    <source>
        <strain evidence="2">AT0</strain>
        <tissue evidence="2">Leaf</tissue>
    </source>
</reference>
<accession>A0A978UM44</accession>
<dbReference type="PANTHER" id="PTHR45835:SF99">
    <property type="entry name" value="CHROMO DOMAIN-CONTAINING PROTEIN-RELATED"/>
    <property type="match status" value="1"/>
</dbReference>
<evidence type="ECO:0000313" key="2">
    <source>
        <dbReference type="EMBL" id="KAH7515896.1"/>
    </source>
</evidence>
<feature type="compositionally biased region" description="Polar residues" evidence="1">
    <location>
        <begin position="150"/>
        <end position="159"/>
    </location>
</feature>
<evidence type="ECO:0000313" key="3">
    <source>
        <dbReference type="Proteomes" id="UP000813462"/>
    </source>
</evidence>